<name>A0ABY5TRA5_9GAMM</name>
<dbReference type="InterPro" id="IPR022028">
    <property type="entry name" value="DUF3604"/>
</dbReference>
<accession>A0ABY5TRA5</accession>
<sequence>MQKLIQASTFSAVALAVSLSVSAAEPLLADQKLLYSTPVRENHTNLYWGDLHLHSKLSADAYILQTRLTKDQAFKFARGETVQADNGMPAKLRRPLDFLAVTDHAEYLGIYAQMALDDPRLDDWKMGVEWKELLRQGDMMSLALAFSDAIQTSAPEYLTPDSLRSSIWQEASAVADKYNEPGLFTAFVGYEWTSMITGDNLHRVVIYKDGAETASQMTPFSAQHSNDPEDLWDALADYEKQTGGEVLAIAHNGNVSNGRMFSPNRENGLPLDASYARKRARWEPVYETTQVKGDGEAHPYLSPDDEFADFETWDQGNITLGTDKEPEMLQYEYTRSALREGLRHEANLGTNPFKFGIIGSTDSHTGMATTNEDNFFGKFAHDEPSVDRTEKRMADQLQKIWRLVSSGLAAVWSGENTRESIFDAIKRREVYATSGTRIKLRFFGGWEYEQADVLSADYASIGYAKGVPMGGDLTRGPDAKAPRFMVAATRDPDGANLDRVQIIKGWLNASGETAEQIFDVALSDGRKKSWLTGEIPAVGNTVDSENVTYSNSIGAAELTAVWTDPEFDPEQRAFYYARVIQIPTPRWTAYDEKYFGAEIDPRAPKTIQDRAYSSPIWYTP</sequence>
<feature type="signal peptide" evidence="1">
    <location>
        <begin position="1"/>
        <end position="23"/>
    </location>
</feature>
<evidence type="ECO:0000256" key="1">
    <source>
        <dbReference type="SAM" id="SignalP"/>
    </source>
</evidence>
<protein>
    <submittedName>
        <fullName evidence="2">DUF3604 domain-containing protein</fullName>
    </submittedName>
</protein>
<dbReference type="Proteomes" id="UP001059934">
    <property type="component" value="Chromosome"/>
</dbReference>
<dbReference type="SUPFAM" id="SSF89550">
    <property type="entry name" value="PHP domain-like"/>
    <property type="match status" value="1"/>
</dbReference>
<dbReference type="EMBL" id="CP103416">
    <property type="protein sequence ID" value="UVW34664.1"/>
    <property type="molecule type" value="Genomic_DNA"/>
</dbReference>
<evidence type="ECO:0000313" key="2">
    <source>
        <dbReference type="EMBL" id="UVW34664.1"/>
    </source>
</evidence>
<organism evidence="2 3">
    <name type="scientific">SAR92 clade bacterium H455</name>
    <dbReference type="NCBI Taxonomy" id="2974818"/>
    <lineage>
        <taxon>Bacteria</taxon>
        <taxon>Pseudomonadati</taxon>
        <taxon>Pseudomonadota</taxon>
        <taxon>Gammaproteobacteria</taxon>
        <taxon>Cellvibrionales</taxon>
        <taxon>Porticoccaceae</taxon>
        <taxon>SAR92 clade</taxon>
    </lineage>
</organism>
<keyword evidence="1" id="KW-0732">Signal</keyword>
<feature type="chain" id="PRO_5047076256" evidence="1">
    <location>
        <begin position="24"/>
        <end position="620"/>
    </location>
</feature>
<dbReference type="Pfam" id="PF12228">
    <property type="entry name" value="DUF3604"/>
    <property type="match status" value="1"/>
</dbReference>
<dbReference type="InterPro" id="IPR016195">
    <property type="entry name" value="Pol/histidinol_Pase-like"/>
</dbReference>
<proteinExistence type="predicted"/>
<evidence type="ECO:0000313" key="3">
    <source>
        <dbReference type="Proteomes" id="UP001059934"/>
    </source>
</evidence>
<dbReference type="Gene3D" id="3.20.20.140">
    <property type="entry name" value="Metal-dependent hydrolases"/>
    <property type="match status" value="1"/>
</dbReference>
<gene>
    <name evidence="2" type="ORF">NYF23_11680</name>
</gene>
<reference evidence="2" key="1">
    <citation type="submission" date="2022-08" db="EMBL/GenBank/DDBJ databases">
        <title>Catabolic pathway analysis in culturable SAR92 clade bacteria reveals their overlooked roles in DMSP degradation in coastal seas.</title>
        <authorList>
            <person name="He X."/>
            <person name="Zhang X."/>
            <person name="Zhang Y."/>
        </authorList>
    </citation>
    <scope>NUCLEOTIDE SEQUENCE</scope>
    <source>
        <strain evidence="2">H455</strain>
    </source>
</reference>
<keyword evidence="3" id="KW-1185">Reference proteome</keyword>